<accession>A0AAD7HZS0</accession>
<evidence type="ECO:0000313" key="14">
    <source>
        <dbReference type="EMBL" id="KAJ7731826.1"/>
    </source>
</evidence>
<evidence type="ECO:0000256" key="2">
    <source>
        <dbReference type="ARBA" id="ARBA00004370"/>
    </source>
</evidence>
<dbReference type="AlphaFoldDB" id="A0AAD7HZS0"/>
<dbReference type="GO" id="GO:0005506">
    <property type="term" value="F:iron ion binding"/>
    <property type="evidence" value="ECO:0007669"/>
    <property type="project" value="InterPro"/>
</dbReference>
<evidence type="ECO:0000256" key="3">
    <source>
        <dbReference type="ARBA" id="ARBA00004721"/>
    </source>
</evidence>
<keyword evidence="8" id="KW-1133">Transmembrane helix</keyword>
<keyword evidence="11" id="KW-0503">Monooxygenase</keyword>
<comment type="caution">
    <text evidence="14">The sequence shown here is derived from an EMBL/GenBank/DDBJ whole genome shotgun (WGS) entry which is preliminary data.</text>
</comment>
<evidence type="ECO:0000256" key="1">
    <source>
        <dbReference type="ARBA" id="ARBA00001971"/>
    </source>
</evidence>
<evidence type="ECO:0000256" key="5">
    <source>
        <dbReference type="ARBA" id="ARBA00022617"/>
    </source>
</evidence>
<name>A0AAD7HZS0_9AGAR</name>
<organism evidence="14 15">
    <name type="scientific">Mycena maculata</name>
    <dbReference type="NCBI Taxonomy" id="230809"/>
    <lineage>
        <taxon>Eukaryota</taxon>
        <taxon>Fungi</taxon>
        <taxon>Dikarya</taxon>
        <taxon>Basidiomycota</taxon>
        <taxon>Agaricomycotina</taxon>
        <taxon>Agaricomycetes</taxon>
        <taxon>Agaricomycetidae</taxon>
        <taxon>Agaricales</taxon>
        <taxon>Marasmiineae</taxon>
        <taxon>Mycenaceae</taxon>
        <taxon>Mycena</taxon>
    </lineage>
</organism>
<dbReference type="Pfam" id="PF00067">
    <property type="entry name" value="p450"/>
    <property type="match status" value="1"/>
</dbReference>
<dbReference type="GO" id="GO:0004497">
    <property type="term" value="F:monooxygenase activity"/>
    <property type="evidence" value="ECO:0007669"/>
    <property type="project" value="UniProtKB-KW"/>
</dbReference>
<evidence type="ECO:0000256" key="4">
    <source>
        <dbReference type="ARBA" id="ARBA00010617"/>
    </source>
</evidence>
<dbReference type="PANTHER" id="PTHR24305:SF166">
    <property type="entry name" value="CYTOCHROME P450 12A4, MITOCHONDRIAL-RELATED"/>
    <property type="match status" value="1"/>
</dbReference>
<gene>
    <name evidence="14" type="ORF">DFH07DRAFT_847012</name>
</gene>
<keyword evidence="9" id="KW-0560">Oxidoreductase</keyword>
<evidence type="ECO:0000256" key="11">
    <source>
        <dbReference type="ARBA" id="ARBA00023033"/>
    </source>
</evidence>
<reference evidence="14" key="1">
    <citation type="submission" date="2023-03" db="EMBL/GenBank/DDBJ databases">
        <title>Massive genome expansion in bonnet fungi (Mycena s.s.) driven by repeated elements and novel gene families across ecological guilds.</title>
        <authorList>
            <consortium name="Lawrence Berkeley National Laboratory"/>
            <person name="Harder C.B."/>
            <person name="Miyauchi S."/>
            <person name="Viragh M."/>
            <person name="Kuo A."/>
            <person name="Thoen E."/>
            <person name="Andreopoulos B."/>
            <person name="Lu D."/>
            <person name="Skrede I."/>
            <person name="Drula E."/>
            <person name="Henrissat B."/>
            <person name="Morin E."/>
            <person name="Kohler A."/>
            <person name="Barry K."/>
            <person name="LaButti K."/>
            <person name="Morin E."/>
            <person name="Salamov A."/>
            <person name="Lipzen A."/>
            <person name="Mereny Z."/>
            <person name="Hegedus B."/>
            <person name="Baldrian P."/>
            <person name="Stursova M."/>
            <person name="Weitz H."/>
            <person name="Taylor A."/>
            <person name="Grigoriev I.V."/>
            <person name="Nagy L.G."/>
            <person name="Martin F."/>
            <person name="Kauserud H."/>
        </authorList>
    </citation>
    <scope>NUCLEOTIDE SEQUENCE</scope>
    <source>
        <strain evidence="14">CBHHK188m</strain>
    </source>
</reference>
<dbReference type="CDD" id="cd11069">
    <property type="entry name" value="CYP_FUM15-like"/>
    <property type="match status" value="1"/>
</dbReference>
<sequence>MTSQVLIPIATILSTYVLFQLTKVLYEELTSPLRNLPGPNGANILLGHFQYIDEHANITREWREDFRANFQFRGLFYKRELYTADTKALNHILTDSYLYQKGTVSRTLVTHFLGNGLLAVEGDEHKHQRKIFNPAFSMGQIREVTEIFNQKSRELRDIWTRQIAQEAGTARIDVFAWLRKMTLDVIGAAGFDYQFDAMDPEGQPNELNEVFTKLLHSPQSQRRATLRVAQASIPMLRIFPLPGNKTVHGARSKMFEIGNQLLSDSKAALKAGGGEKTVKGRDLLSIMVKANMSTDIPEQQRLSDTDVVAQIPTFLVAGHETTSTATAWALHALSINPGVQTKLREELLSVPTDDPTMDELNSLPYLENVVRESMRLHAPVAFTTRTAMDDDVLPLNRTYVNRHGNRYDSIPIRKGTVIRIPIGDVHRDKEIWGQDAATFRPERWDNIPEAAAGIPSVWSNLMTFIAGPHNCIGFRFSLVEMKALLFALIRAFEFGAAVPEADIECTSTPVQRPVLHGEPEKGSQLPLIVTPFVRG</sequence>
<dbReference type="PRINTS" id="PR00385">
    <property type="entry name" value="P450"/>
</dbReference>
<dbReference type="SUPFAM" id="SSF48264">
    <property type="entry name" value="Cytochrome P450"/>
    <property type="match status" value="1"/>
</dbReference>
<keyword evidence="6" id="KW-0812">Transmembrane</keyword>
<dbReference type="InterPro" id="IPR036396">
    <property type="entry name" value="Cyt_P450_sf"/>
</dbReference>
<evidence type="ECO:0000256" key="7">
    <source>
        <dbReference type="ARBA" id="ARBA00022723"/>
    </source>
</evidence>
<comment type="subcellular location">
    <subcellularLocation>
        <location evidence="2">Membrane</location>
    </subcellularLocation>
</comment>
<evidence type="ECO:0000313" key="15">
    <source>
        <dbReference type="Proteomes" id="UP001215280"/>
    </source>
</evidence>
<dbReference type="GO" id="GO:0016705">
    <property type="term" value="F:oxidoreductase activity, acting on paired donors, with incorporation or reduction of molecular oxygen"/>
    <property type="evidence" value="ECO:0007669"/>
    <property type="project" value="InterPro"/>
</dbReference>
<protein>
    <submittedName>
        <fullName evidence="14">Cytochrome P450</fullName>
    </submittedName>
</protein>
<dbReference type="Proteomes" id="UP001215280">
    <property type="component" value="Unassembled WGS sequence"/>
</dbReference>
<comment type="cofactor">
    <cofactor evidence="1 13">
        <name>heme</name>
        <dbReference type="ChEBI" id="CHEBI:30413"/>
    </cofactor>
</comment>
<dbReference type="PANTHER" id="PTHR24305">
    <property type="entry name" value="CYTOCHROME P450"/>
    <property type="match status" value="1"/>
</dbReference>
<dbReference type="InterPro" id="IPR001128">
    <property type="entry name" value="Cyt_P450"/>
</dbReference>
<evidence type="ECO:0000256" key="9">
    <source>
        <dbReference type="ARBA" id="ARBA00023002"/>
    </source>
</evidence>
<keyword evidence="5 13" id="KW-0349">Heme</keyword>
<dbReference type="EMBL" id="JARJLG010000180">
    <property type="protein sequence ID" value="KAJ7731826.1"/>
    <property type="molecule type" value="Genomic_DNA"/>
</dbReference>
<dbReference type="InterPro" id="IPR050121">
    <property type="entry name" value="Cytochrome_P450_monoxygenase"/>
</dbReference>
<evidence type="ECO:0000256" key="13">
    <source>
        <dbReference type="PIRSR" id="PIRSR602403-1"/>
    </source>
</evidence>
<feature type="binding site" description="axial binding residue" evidence="13">
    <location>
        <position position="471"/>
    </location>
    <ligand>
        <name>heme</name>
        <dbReference type="ChEBI" id="CHEBI:30413"/>
    </ligand>
    <ligandPart>
        <name>Fe</name>
        <dbReference type="ChEBI" id="CHEBI:18248"/>
    </ligandPart>
</feature>
<evidence type="ECO:0000256" key="12">
    <source>
        <dbReference type="ARBA" id="ARBA00023136"/>
    </source>
</evidence>
<dbReference type="InterPro" id="IPR002403">
    <property type="entry name" value="Cyt_P450_E_grp-IV"/>
</dbReference>
<evidence type="ECO:0000256" key="6">
    <source>
        <dbReference type="ARBA" id="ARBA00022692"/>
    </source>
</evidence>
<comment type="similarity">
    <text evidence="4">Belongs to the cytochrome P450 family.</text>
</comment>
<dbReference type="GO" id="GO:0016020">
    <property type="term" value="C:membrane"/>
    <property type="evidence" value="ECO:0007669"/>
    <property type="project" value="UniProtKB-SubCell"/>
</dbReference>
<dbReference type="PRINTS" id="PR00465">
    <property type="entry name" value="EP450IV"/>
</dbReference>
<comment type="pathway">
    <text evidence="3">Secondary metabolite biosynthesis; terpenoid biosynthesis.</text>
</comment>
<keyword evidence="10 13" id="KW-0408">Iron</keyword>
<evidence type="ECO:0000256" key="8">
    <source>
        <dbReference type="ARBA" id="ARBA00022989"/>
    </source>
</evidence>
<keyword evidence="12" id="KW-0472">Membrane</keyword>
<dbReference type="GO" id="GO:0020037">
    <property type="term" value="F:heme binding"/>
    <property type="evidence" value="ECO:0007669"/>
    <property type="project" value="InterPro"/>
</dbReference>
<dbReference type="Gene3D" id="1.10.630.10">
    <property type="entry name" value="Cytochrome P450"/>
    <property type="match status" value="1"/>
</dbReference>
<evidence type="ECO:0000256" key="10">
    <source>
        <dbReference type="ARBA" id="ARBA00023004"/>
    </source>
</evidence>
<keyword evidence="15" id="KW-1185">Reference proteome</keyword>
<keyword evidence="7 13" id="KW-0479">Metal-binding</keyword>
<proteinExistence type="inferred from homology"/>